<dbReference type="Proteomes" id="UP001215598">
    <property type="component" value="Unassembled WGS sequence"/>
</dbReference>
<evidence type="ECO:0000313" key="1">
    <source>
        <dbReference type="EMBL" id="KAJ7718630.1"/>
    </source>
</evidence>
<organism evidence="1 2">
    <name type="scientific">Mycena metata</name>
    <dbReference type="NCBI Taxonomy" id="1033252"/>
    <lineage>
        <taxon>Eukaryota</taxon>
        <taxon>Fungi</taxon>
        <taxon>Dikarya</taxon>
        <taxon>Basidiomycota</taxon>
        <taxon>Agaricomycotina</taxon>
        <taxon>Agaricomycetes</taxon>
        <taxon>Agaricomycetidae</taxon>
        <taxon>Agaricales</taxon>
        <taxon>Marasmiineae</taxon>
        <taxon>Mycenaceae</taxon>
        <taxon>Mycena</taxon>
    </lineage>
</organism>
<comment type="caution">
    <text evidence="1">The sequence shown here is derived from an EMBL/GenBank/DDBJ whole genome shotgun (WGS) entry which is preliminary data.</text>
</comment>
<proteinExistence type="predicted"/>
<evidence type="ECO:0000313" key="2">
    <source>
        <dbReference type="Proteomes" id="UP001215598"/>
    </source>
</evidence>
<reference evidence="1" key="1">
    <citation type="submission" date="2023-03" db="EMBL/GenBank/DDBJ databases">
        <title>Massive genome expansion in bonnet fungi (Mycena s.s.) driven by repeated elements and novel gene families across ecological guilds.</title>
        <authorList>
            <consortium name="Lawrence Berkeley National Laboratory"/>
            <person name="Harder C.B."/>
            <person name="Miyauchi S."/>
            <person name="Viragh M."/>
            <person name="Kuo A."/>
            <person name="Thoen E."/>
            <person name="Andreopoulos B."/>
            <person name="Lu D."/>
            <person name="Skrede I."/>
            <person name="Drula E."/>
            <person name="Henrissat B."/>
            <person name="Morin E."/>
            <person name="Kohler A."/>
            <person name="Barry K."/>
            <person name="LaButti K."/>
            <person name="Morin E."/>
            <person name="Salamov A."/>
            <person name="Lipzen A."/>
            <person name="Mereny Z."/>
            <person name="Hegedus B."/>
            <person name="Baldrian P."/>
            <person name="Stursova M."/>
            <person name="Weitz H."/>
            <person name="Taylor A."/>
            <person name="Grigoriev I.V."/>
            <person name="Nagy L.G."/>
            <person name="Martin F."/>
            <person name="Kauserud H."/>
        </authorList>
    </citation>
    <scope>NUCLEOTIDE SEQUENCE</scope>
    <source>
        <strain evidence="1">CBHHK182m</strain>
    </source>
</reference>
<dbReference type="EMBL" id="JARKIB010000263">
    <property type="protein sequence ID" value="KAJ7718630.1"/>
    <property type="molecule type" value="Genomic_DNA"/>
</dbReference>
<gene>
    <name evidence="1" type="ORF">B0H16DRAFT_1797188</name>
</gene>
<sequence>MHMGGGENMGALLGRAEVNRPGQNISTQESTVQETYGAGTCGGRLVAEMTARAQCTSVARQTFLAQEICDNVSTSLVDVRLYQAAANNSVVDDAPLNLRSIELLAGKKDLRGGILRRVDAEKRAQTRRYTLEKADLCDSCNLIQSGESRWDRVEGSYPVGRRRGGARRVHREETAQREMVVVGSKECFKLRRPRGNYVFRAARGRTFQFSTFRLVAIFVNQRNLVGVRIEQKMAVFGKEEADLGRFGHNRA</sequence>
<dbReference type="AlphaFoldDB" id="A0AAD7MI74"/>
<keyword evidence="2" id="KW-1185">Reference proteome</keyword>
<accession>A0AAD7MI74</accession>
<protein>
    <submittedName>
        <fullName evidence="1">Uncharacterized protein</fullName>
    </submittedName>
</protein>
<name>A0AAD7MI74_9AGAR</name>